<feature type="compositionally biased region" description="Polar residues" evidence="2">
    <location>
        <begin position="222"/>
        <end position="237"/>
    </location>
</feature>
<gene>
    <name evidence="3" type="ORF">OJAV_G00169530</name>
</gene>
<feature type="region of interest" description="Disordered" evidence="2">
    <location>
        <begin position="187"/>
        <end position="257"/>
    </location>
</feature>
<accession>A0A437CEM7</accession>
<dbReference type="Proteomes" id="UP000283210">
    <property type="component" value="Chromosome 17"/>
</dbReference>
<dbReference type="AlphaFoldDB" id="A0A437CEM7"/>
<evidence type="ECO:0000256" key="2">
    <source>
        <dbReference type="SAM" id="MobiDB-lite"/>
    </source>
</evidence>
<feature type="region of interest" description="Disordered" evidence="2">
    <location>
        <begin position="349"/>
        <end position="368"/>
    </location>
</feature>
<organism evidence="3 4">
    <name type="scientific">Oryzias javanicus</name>
    <name type="common">Javanese ricefish</name>
    <name type="synonym">Aplocheilus javanicus</name>
    <dbReference type="NCBI Taxonomy" id="123683"/>
    <lineage>
        <taxon>Eukaryota</taxon>
        <taxon>Metazoa</taxon>
        <taxon>Chordata</taxon>
        <taxon>Craniata</taxon>
        <taxon>Vertebrata</taxon>
        <taxon>Euteleostomi</taxon>
        <taxon>Actinopterygii</taxon>
        <taxon>Neopterygii</taxon>
        <taxon>Teleostei</taxon>
        <taxon>Neoteleostei</taxon>
        <taxon>Acanthomorphata</taxon>
        <taxon>Ovalentaria</taxon>
        <taxon>Atherinomorphae</taxon>
        <taxon>Beloniformes</taxon>
        <taxon>Adrianichthyidae</taxon>
        <taxon>Oryziinae</taxon>
        <taxon>Oryzias</taxon>
    </lineage>
</organism>
<dbReference type="EMBL" id="CM012453">
    <property type="protein sequence ID" value="RVE61275.1"/>
    <property type="molecule type" value="Genomic_DNA"/>
</dbReference>
<dbReference type="OrthoDB" id="10341486at2759"/>
<name>A0A437CEM7_ORYJA</name>
<evidence type="ECO:0000313" key="4">
    <source>
        <dbReference type="Proteomes" id="UP000283210"/>
    </source>
</evidence>
<feature type="region of interest" description="Disordered" evidence="2">
    <location>
        <begin position="375"/>
        <end position="399"/>
    </location>
</feature>
<feature type="compositionally biased region" description="Basic and acidic residues" evidence="2">
    <location>
        <begin position="569"/>
        <end position="593"/>
    </location>
</feature>
<keyword evidence="1" id="KW-0175">Coiled coil</keyword>
<feature type="coiled-coil region" evidence="1">
    <location>
        <begin position="290"/>
        <end position="317"/>
    </location>
</feature>
<feature type="region of interest" description="Disordered" evidence="2">
    <location>
        <begin position="93"/>
        <end position="130"/>
    </location>
</feature>
<feature type="compositionally biased region" description="Polar residues" evidence="2">
    <location>
        <begin position="378"/>
        <end position="390"/>
    </location>
</feature>
<evidence type="ECO:0000256" key="1">
    <source>
        <dbReference type="SAM" id="Coils"/>
    </source>
</evidence>
<feature type="compositionally biased region" description="Basic and acidic residues" evidence="2">
    <location>
        <begin position="208"/>
        <end position="220"/>
    </location>
</feature>
<keyword evidence="4" id="KW-1185">Reference proteome</keyword>
<proteinExistence type="predicted"/>
<feature type="compositionally biased region" description="Basic and acidic residues" evidence="2">
    <location>
        <begin position="189"/>
        <end position="199"/>
    </location>
</feature>
<protein>
    <submittedName>
        <fullName evidence="3">Uncharacterized protein</fullName>
    </submittedName>
</protein>
<evidence type="ECO:0000313" key="3">
    <source>
        <dbReference type="EMBL" id="RVE61275.1"/>
    </source>
</evidence>
<reference evidence="3 4" key="1">
    <citation type="submission" date="2018-11" db="EMBL/GenBank/DDBJ databases">
        <authorList>
            <person name="Lopez-Roques C."/>
            <person name="Donnadieu C."/>
            <person name="Bouchez O."/>
            <person name="Klopp C."/>
            <person name="Cabau C."/>
            <person name="Zahm M."/>
        </authorList>
    </citation>
    <scope>NUCLEOTIDE SEQUENCE [LARGE SCALE GENOMIC DNA]</scope>
    <source>
        <strain evidence="3">RS831</strain>
        <tissue evidence="3">Whole body</tissue>
    </source>
</reference>
<reference evidence="3 4" key="2">
    <citation type="submission" date="2019-01" db="EMBL/GenBank/DDBJ databases">
        <title>A chromosome length genome reference of the Java medaka (oryzias javanicus).</title>
        <authorList>
            <person name="Herpin A."/>
            <person name="Takehana Y."/>
            <person name="Naruse K."/>
            <person name="Ansai S."/>
            <person name="Kawaguchi M."/>
        </authorList>
    </citation>
    <scope>NUCLEOTIDE SEQUENCE [LARGE SCALE GENOMIC DNA]</scope>
    <source>
        <strain evidence="3">RS831</strain>
        <tissue evidence="3">Whole body</tissue>
    </source>
</reference>
<sequence length="654" mass="76937">MEIFGNQGSPFHGADAPQLHVCKEEEERNYNCVQEEQESPQIKEEEEELCCSQEEKQLLLKQEVKSECEEIFVIQFEDLSEKHICKEETESEQLLWKQERSSSPNEEEPELPQIKEEREENVSPTLNKSQRERVQLVLNQEADENLEFQTDKLDHHHPQRNIIRIPIVTLQSTDLSHNHIYEEQTDAEQLLRKQERSSSPDEEEPELPEIKEERASKENRINAYTSSRNEYMMNGSSDQERMSNLDQAEPEPKPPQIKEEPEELCINHEGVQLVVNQETNVKVEEINSNCEEICQLYQNSKSELKELLDNQHNLRNIIRIPVEKVQGIDLSQNHIYKGQTDTEQLLWKQERSSSPDEEKPEIPEIKGEWEESREYRMNGSSRQEEVSTLDQAEPDPTQFKEEPNELCINQEKESPLLNQDADVNVELKSEYGHNFGNRKKILFQFKELSHYHYGQRIRNAETELHKTDVQKQHLFEDEDKLHIHKQELHTILDQAEPEPPQIKEEPEELCSNQEGEQLLLNQEADVKVEVKSDLLDHQHQSRSIIMIPVIKLERIDLSEKHIYKEEIEDEQLHGKQERSSSLDEEKPELPEIKEEWEEVYITEEDELELKQENDDFMVTGYDQERMDSEPEPTGLSFIFSPEAELSCHMSVIFL</sequence>
<feature type="region of interest" description="Disordered" evidence="2">
    <location>
        <begin position="569"/>
        <end position="595"/>
    </location>
</feature>